<reference evidence="2" key="1">
    <citation type="submission" date="2016-03" db="EMBL/GenBank/DDBJ databases">
        <title>Updated assembly of Pseudogymnoascus destructans, the fungus causing white-nose syndrome of bats.</title>
        <authorList>
            <person name="Palmer J.M."/>
            <person name="Drees K.P."/>
            <person name="Foster J.T."/>
            <person name="Lindner D.L."/>
        </authorList>
    </citation>
    <scope>NUCLEOTIDE SEQUENCE [LARGE SCALE GENOMIC DNA]</scope>
    <source>
        <strain evidence="2">20631-21</strain>
    </source>
</reference>
<proteinExistence type="predicted"/>
<organism evidence="2">
    <name type="scientific">Pseudogymnoascus destructans</name>
    <dbReference type="NCBI Taxonomy" id="655981"/>
    <lineage>
        <taxon>Eukaryota</taxon>
        <taxon>Fungi</taxon>
        <taxon>Dikarya</taxon>
        <taxon>Ascomycota</taxon>
        <taxon>Pezizomycotina</taxon>
        <taxon>Leotiomycetes</taxon>
        <taxon>Thelebolales</taxon>
        <taxon>Thelebolaceae</taxon>
        <taxon>Pseudogymnoascus</taxon>
    </lineage>
</organism>
<name>A0A177A3K4_9PEZI</name>
<protein>
    <submittedName>
        <fullName evidence="2">Uncharacterized protein</fullName>
    </submittedName>
</protein>
<accession>A0A177A3K4</accession>
<gene>
    <name evidence="2" type="ORF">VC83_07152</name>
</gene>
<evidence type="ECO:0000313" key="2">
    <source>
        <dbReference type="EMBL" id="OAF56687.1"/>
    </source>
</evidence>
<dbReference type="OrthoDB" id="3437351at2759"/>
<sequence length="78" mass="8997">MKKRAGQIRRGQGDVTNEVRQPDEEIDELETLAVRTKSPRMLITVSASTKIRDELRLKLRTSLSKDITLRELDYQPSD</sequence>
<feature type="region of interest" description="Disordered" evidence="1">
    <location>
        <begin position="1"/>
        <end position="23"/>
    </location>
</feature>
<dbReference type="Proteomes" id="UP000077154">
    <property type="component" value="Unassembled WGS sequence"/>
</dbReference>
<dbReference type="RefSeq" id="XP_024321979.1">
    <property type="nucleotide sequence ID" value="XM_024470729.1"/>
</dbReference>
<dbReference type="GeneID" id="36290201"/>
<dbReference type="EMBL" id="KV441403">
    <property type="protein sequence ID" value="OAF56687.1"/>
    <property type="molecule type" value="Genomic_DNA"/>
</dbReference>
<dbReference type="AlphaFoldDB" id="A0A177A3K4"/>
<evidence type="ECO:0000256" key="1">
    <source>
        <dbReference type="SAM" id="MobiDB-lite"/>
    </source>
</evidence>